<dbReference type="Proteomes" id="UP000003242">
    <property type="component" value="Unassembled WGS sequence"/>
</dbReference>
<dbReference type="PANTHER" id="PTHR30472:SF68">
    <property type="entry name" value="FERRICHROME TRANSPORT SYSTEM PERMEASE PROTEIN FHUB"/>
    <property type="match status" value="1"/>
</dbReference>
<dbReference type="GO" id="GO:0033214">
    <property type="term" value="P:siderophore-iron import into cell"/>
    <property type="evidence" value="ECO:0007669"/>
    <property type="project" value="TreeGrafter"/>
</dbReference>
<feature type="transmembrane region" description="Helical" evidence="8">
    <location>
        <begin position="312"/>
        <end position="332"/>
    </location>
</feature>
<evidence type="ECO:0000313" key="9">
    <source>
        <dbReference type="EMBL" id="EFD94794.1"/>
    </source>
</evidence>
<evidence type="ECO:0000256" key="7">
    <source>
        <dbReference type="ARBA" id="ARBA00023136"/>
    </source>
</evidence>
<dbReference type="SUPFAM" id="SSF81345">
    <property type="entry name" value="ABC transporter involved in vitamin B12 uptake, BtuC"/>
    <property type="match status" value="1"/>
</dbReference>
<dbReference type="GO" id="GO:0022857">
    <property type="term" value="F:transmembrane transporter activity"/>
    <property type="evidence" value="ECO:0007669"/>
    <property type="project" value="InterPro"/>
</dbReference>
<reference evidence="9" key="2">
    <citation type="submission" date="2009-12" db="EMBL/GenBank/DDBJ databases">
        <authorList>
            <person name="Madupu R."/>
            <person name="Durkin A.S."/>
            <person name="Torralba M."/>
            <person name="Methe B."/>
            <person name="Sutton G.G."/>
            <person name="Strausberg R.L."/>
            <person name="Nelson K.E."/>
        </authorList>
    </citation>
    <scope>NUCLEOTIDE SEQUENCE</scope>
    <source>
        <strain evidence="9">28L</strain>
    </source>
</reference>
<feature type="transmembrane region" description="Helical" evidence="8">
    <location>
        <begin position="63"/>
        <end position="89"/>
    </location>
</feature>
<keyword evidence="7 8" id="KW-0472">Membrane</keyword>
<evidence type="ECO:0000313" key="11">
    <source>
        <dbReference type="Proteomes" id="UP000003242"/>
    </source>
</evidence>
<dbReference type="Pfam" id="PF01032">
    <property type="entry name" value="FecCD"/>
    <property type="match status" value="1"/>
</dbReference>
<dbReference type="eggNOG" id="COG0609">
    <property type="taxonomic scope" value="Bacteria"/>
</dbReference>
<keyword evidence="4" id="KW-1003">Cell membrane</keyword>
<feature type="transmembrane region" description="Helical" evidence="8">
    <location>
        <begin position="204"/>
        <end position="223"/>
    </location>
</feature>
<evidence type="ECO:0000256" key="6">
    <source>
        <dbReference type="ARBA" id="ARBA00022989"/>
    </source>
</evidence>
<proteinExistence type="inferred from homology"/>
<feature type="transmembrane region" description="Helical" evidence="8">
    <location>
        <begin position="20"/>
        <end position="43"/>
    </location>
</feature>
<feature type="transmembrane region" description="Helical" evidence="8">
    <location>
        <begin position="101"/>
        <end position="120"/>
    </location>
</feature>
<evidence type="ECO:0000256" key="8">
    <source>
        <dbReference type="SAM" id="Phobius"/>
    </source>
</evidence>
<evidence type="ECO:0000256" key="3">
    <source>
        <dbReference type="ARBA" id="ARBA00022448"/>
    </source>
</evidence>
<dbReference type="STRING" id="699218.HMPREF0889_0946"/>
<evidence type="ECO:0000256" key="5">
    <source>
        <dbReference type="ARBA" id="ARBA00022692"/>
    </source>
</evidence>
<evidence type="ECO:0000256" key="1">
    <source>
        <dbReference type="ARBA" id="ARBA00004651"/>
    </source>
</evidence>
<evidence type="ECO:0000313" key="12">
    <source>
        <dbReference type="Proteomes" id="UP000004018"/>
    </source>
</evidence>
<dbReference type="Proteomes" id="UP000004018">
    <property type="component" value="Unassembled WGS sequence"/>
</dbReference>
<dbReference type="RefSeq" id="WP_007390862.1">
    <property type="nucleotide sequence ID" value="NZ_ADGP01000003.1"/>
</dbReference>
<dbReference type="FunFam" id="1.10.3470.10:FF:000001">
    <property type="entry name" value="Vitamin B12 ABC transporter permease BtuC"/>
    <property type="match status" value="1"/>
</dbReference>
<dbReference type="GO" id="GO:0005886">
    <property type="term" value="C:plasma membrane"/>
    <property type="evidence" value="ECO:0007669"/>
    <property type="project" value="UniProtKB-SubCell"/>
</dbReference>
<gene>
    <name evidence="9" type="ORF">HMPREF0889_0946</name>
    <name evidence="10" type="ORF">HMPREF1039_1347</name>
</gene>
<keyword evidence="12" id="KW-1185">Reference proteome</keyword>
<reference evidence="10 12" key="3">
    <citation type="submission" date="2011-04" db="EMBL/GenBank/DDBJ databases">
        <authorList>
            <person name="Harkins D.M."/>
            <person name="Madupu R."/>
            <person name="Durkin A.S."/>
            <person name="Torralba M."/>
            <person name="Methe B."/>
            <person name="Sutton G.G."/>
            <person name="Nelson K.E."/>
        </authorList>
    </citation>
    <scope>NUCLEOTIDE SEQUENCE [LARGE SCALE GENOMIC DNA]</scope>
    <source>
        <strain evidence="10 12">UPII 199-6</strain>
    </source>
</reference>
<feature type="transmembrane region" description="Helical" evidence="8">
    <location>
        <begin position="157"/>
        <end position="178"/>
    </location>
</feature>
<keyword evidence="5 8" id="KW-0812">Transmembrane</keyword>
<comment type="similarity">
    <text evidence="2">Belongs to the binding-protein-dependent transport system permease family. FecCD subfamily.</text>
</comment>
<comment type="caution">
    <text evidence="9">The sequence shown here is derived from an EMBL/GenBank/DDBJ whole genome shotgun (WGS) entry which is preliminary data.</text>
</comment>
<accession>D3LSK7</accession>
<dbReference type="Gene3D" id="1.10.3470.10">
    <property type="entry name" value="ABC transporter involved in vitamin B12 uptake, BtuC"/>
    <property type="match status" value="1"/>
</dbReference>
<protein>
    <submittedName>
        <fullName evidence="9">Iron chelate uptake ABC transporter, FeCT family, permease protein</fullName>
    </submittedName>
</protein>
<sequence length="336" mass="36174">MQQYNWSQTMRRKRFWPRLLPVLFGLTALVAFLQAILYGPVFFPLKKVLYILLYPETDMASQIILNVRLPRAITGAMVGADLSLSGLILQAVLRNPLADPHLIGVSAGAGIVGMIVLIFVPQCIRLLPPLAFIGAIGTAVLIYVLAWKDGMRPVRIILAGVAVSAFLGACISGLLIFYSDRVHGALMWLIGGLGNAGWNDVTLLYPYTVAGIILTFAGSYYLNMLRLGDDMARGLGVAVERTRLLLLAVAALLAAGAVSVGGLIGFVGLVVPHIVKLLIGEDYRFVVPASVFLGSAVMLFSDTVARLLFAPVELPVGLIMALLGAPFFLFLLRKEV</sequence>
<evidence type="ECO:0000256" key="2">
    <source>
        <dbReference type="ARBA" id="ARBA00007935"/>
    </source>
</evidence>
<organism evidence="9 11">
    <name type="scientific">Megasphaera lornae</name>
    <dbReference type="NCBI Taxonomy" id="1000568"/>
    <lineage>
        <taxon>Bacteria</taxon>
        <taxon>Bacillati</taxon>
        <taxon>Bacillota</taxon>
        <taxon>Negativicutes</taxon>
        <taxon>Veillonellales</taxon>
        <taxon>Veillonellaceae</taxon>
        <taxon>Megasphaera</taxon>
    </lineage>
</organism>
<reference evidence="11" key="1">
    <citation type="submission" date="2009-12" db="EMBL/GenBank/DDBJ databases">
        <title>Sequence of Clostridiales genomosp. BVAB3 str. UPII9-5.</title>
        <authorList>
            <person name="Madupu R."/>
            <person name="Durkin A.S."/>
            <person name="Torralba M."/>
            <person name="Methe B."/>
            <person name="Sutton G.G."/>
            <person name="Strausberg R.L."/>
            <person name="Nelson K.E."/>
        </authorList>
    </citation>
    <scope>NUCLEOTIDE SEQUENCE [LARGE SCALE GENOMIC DNA]</scope>
    <source>
        <strain evidence="11">28L</strain>
    </source>
</reference>
<comment type="subcellular location">
    <subcellularLocation>
        <location evidence="1">Cell membrane</location>
        <topology evidence="1">Multi-pass membrane protein</topology>
    </subcellularLocation>
</comment>
<dbReference type="PANTHER" id="PTHR30472">
    <property type="entry name" value="FERRIC ENTEROBACTIN TRANSPORT SYSTEM PERMEASE PROTEIN"/>
    <property type="match status" value="1"/>
</dbReference>
<keyword evidence="6 8" id="KW-1133">Transmembrane helix</keyword>
<dbReference type="AlphaFoldDB" id="D3LSK7"/>
<feature type="transmembrane region" description="Helical" evidence="8">
    <location>
        <begin position="126"/>
        <end position="145"/>
    </location>
</feature>
<keyword evidence="3" id="KW-0813">Transport</keyword>
<evidence type="ECO:0000313" key="10">
    <source>
        <dbReference type="EMBL" id="EGL41049.1"/>
    </source>
</evidence>
<dbReference type="CDD" id="cd06550">
    <property type="entry name" value="TM_ABC_iron-siderophores_like"/>
    <property type="match status" value="1"/>
</dbReference>
<dbReference type="OrthoDB" id="9811721at2"/>
<evidence type="ECO:0000256" key="4">
    <source>
        <dbReference type="ARBA" id="ARBA00022475"/>
    </source>
</evidence>
<feature type="transmembrane region" description="Helical" evidence="8">
    <location>
        <begin position="244"/>
        <end position="271"/>
    </location>
</feature>
<dbReference type="InterPro" id="IPR000522">
    <property type="entry name" value="ABC_transptr_permease_BtuC"/>
</dbReference>
<dbReference type="EMBL" id="AFIJ01000018">
    <property type="protein sequence ID" value="EGL41049.1"/>
    <property type="molecule type" value="Genomic_DNA"/>
</dbReference>
<dbReference type="EMBL" id="ADGP01000003">
    <property type="protein sequence ID" value="EFD94794.1"/>
    <property type="molecule type" value="Genomic_DNA"/>
</dbReference>
<name>D3LSK7_9FIRM</name>
<dbReference type="InterPro" id="IPR037294">
    <property type="entry name" value="ABC_BtuC-like"/>
</dbReference>